<evidence type="ECO:0000313" key="1">
    <source>
        <dbReference type="EMBL" id="UFW83707.1"/>
    </source>
</evidence>
<organism evidence="1 2">
    <name type="scientific">Bradyrhizobium barranii</name>
    <dbReference type="NCBI Taxonomy" id="2992140"/>
    <lineage>
        <taxon>Bacteria</taxon>
        <taxon>Pseudomonadati</taxon>
        <taxon>Pseudomonadota</taxon>
        <taxon>Alphaproteobacteria</taxon>
        <taxon>Hyphomicrobiales</taxon>
        <taxon>Nitrobacteraceae</taxon>
        <taxon>Bradyrhizobium</taxon>
    </lineage>
</organism>
<gene>
    <name evidence="1" type="ORF">BjapCC829_27545</name>
</gene>
<dbReference type="RefSeq" id="WP_231142136.1">
    <property type="nucleotide sequence ID" value="NZ_CP088100.1"/>
</dbReference>
<reference evidence="1" key="1">
    <citation type="submission" date="2021-11" db="EMBL/GenBank/DDBJ databases">
        <title>Australian commercial rhizobial inoculants.</title>
        <authorList>
            <person name="Kohlmeier M.G."/>
            <person name="O'Hara G.W."/>
            <person name="Colombi E."/>
            <person name="Ramsay J.P."/>
            <person name="Terpolilli J."/>
        </authorList>
    </citation>
    <scope>NUCLEOTIDE SEQUENCE</scope>
    <source>
        <strain evidence="1">CC829</strain>
    </source>
</reference>
<keyword evidence="2" id="KW-1185">Reference proteome</keyword>
<name>A0ABY3QCU9_9BRAD</name>
<dbReference type="Proteomes" id="UP001430990">
    <property type="component" value="Chromosome"/>
</dbReference>
<proteinExistence type="predicted"/>
<dbReference type="EMBL" id="CP088100">
    <property type="protein sequence ID" value="UFW83707.1"/>
    <property type="molecule type" value="Genomic_DNA"/>
</dbReference>
<sequence>MAGVPGFARSNSFQPDDMRHLRIHRPQVSMITPEEVYNFSFDTIDWGPPPHQAAVVNLGKSDWLNRFAQTHLVRCSQFRLMFYDQIVDLICVGISAETGPYPG</sequence>
<evidence type="ECO:0000313" key="2">
    <source>
        <dbReference type="Proteomes" id="UP001430990"/>
    </source>
</evidence>
<accession>A0ABY3QCU9</accession>
<protein>
    <submittedName>
        <fullName evidence="1">Uncharacterized protein</fullName>
    </submittedName>
</protein>